<dbReference type="EMBL" id="MU154647">
    <property type="protein sequence ID" value="KAF9490224.1"/>
    <property type="molecule type" value="Genomic_DNA"/>
</dbReference>
<proteinExistence type="predicted"/>
<name>A0A9P6DAZ8_PLEER</name>
<sequence>MRKLHRSISVTDVAVIDDIRRALVPIRDDYLSAEKNAARRGVPLSRFLDERPELETQLIRHRASNQRHDRPCYLTLDISIYAHLRFFIRRVNWSATSSPPVSPSHSNAFRSLNNIHLNFPSSARDDRHNNNTPSQNSPGTLSFTVEASGIHGLTGTNSVARGNSITISSEHRNVYVNLAGLPGVSLNINFISGDSYFGAISGGNIGGRNNVNTIRMMTPVRSYSPRVQAGVGRWVNQRASRPRPY</sequence>
<evidence type="ECO:0000256" key="1">
    <source>
        <dbReference type="SAM" id="MobiDB-lite"/>
    </source>
</evidence>
<organism evidence="2 3">
    <name type="scientific">Pleurotus eryngii</name>
    <name type="common">Boletus of the steppes</name>
    <dbReference type="NCBI Taxonomy" id="5323"/>
    <lineage>
        <taxon>Eukaryota</taxon>
        <taxon>Fungi</taxon>
        <taxon>Dikarya</taxon>
        <taxon>Basidiomycota</taxon>
        <taxon>Agaricomycotina</taxon>
        <taxon>Agaricomycetes</taxon>
        <taxon>Agaricomycetidae</taxon>
        <taxon>Agaricales</taxon>
        <taxon>Pleurotineae</taxon>
        <taxon>Pleurotaceae</taxon>
        <taxon>Pleurotus</taxon>
    </lineage>
</organism>
<feature type="compositionally biased region" description="Polar residues" evidence="1">
    <location>
        <begin position="130"/>
        <end position="142"/>
    </location>
</feature>
<feature type="region of interest" description="Disordered" evidence="1">
    <location>
        <begin position="120"/>
        <end position="142"/>
    </location>
</feature>
<protein>
    <submittedName>
        <fullName evidence="2">Uncharacterized protein</fullName>
    </submittedName>
</protein>
<evidence type="ECO:0000313" key="3">
    <source>
        <dbReference type="Proteomes" id="UP000807025"/>
    </source>
</evidence>
<dbReference type="AlphaFoldDB" id="A0A9P6DAZ8"/>
<accession>A0A9P6DAZ8</accession>
<comment type="caution">
    <text evidence="2">The sequence shown here is derived from an EMBL/GenBank/DDBJ whole genome shotgun (WGS) entry which is preliminary data.</text>
</comment>
<reference evidence="2" key="1">
    <citation type="submission" date="2020-11" db="EMBL/GenBank/DDBJ databases">
        <authorList>
            <consortium name="DOE Joint Genome Institute"/>
            <person name="Ahrendt S."/>
            <person name="Riley R."/>
            <person name="Andreopoulos W."/>
            <person name="Labutti K."/>
            <person name="Pangilinan J."/>
            <person name="Ruiz-Duenas F.J."/>
            <person name="Barrasa J.M."/>
            <person name="Sanchez-Garcia M."/>
            <person name="Camarero S."/>
            <person name="Miyauchi S."/>
            <person name="Serrano A."/>
            <person name="Linde D."/>
            <person name="Babiker R."/>
            <person name="Drula E."/>
            <person name="Ayuso-Fernandez I."/>
            <person name="Pacheco R."/>
            <person name="Padilla G."/>
            <person name="Ferreira P."/>
            <person name="Barriuso J."/>
            <person name="Kellner H."/>
            <person name="Castanera R."/>
            <person name="Alfaro M."/>
            <person name="Ramirez L."/>
            <person name="Pisabarro A.G."/>
            <person name="Kuo A."/>
            <person name="Tritt A."/>
            <person name="Lipzen A."/>
            <person name="He G."/>
            <person name="Yan M."/>
            <person name="Ng V."/>
            <person name="Cullen D."/>
            <person name="Martin F."/>
            <person name="Rosso M.-N."/>
            <person name="Henrissat B."/>
            <person name="Hibbett D."/>
            <person name="Martinez A.T."/>
            <person name="Grigoriev I.V."/>
        </authorList>
    </citation>
    <scope>NUCLEOTIDE SEQUENCE</scope>
    <source>
        <strain evidence="2">ATCC 90797</strain>
    </source>
</reference>
<evidence type="ECO:0000313" key="2">
    <source>
        <dbReference type="EMBL" id="KAF9490224.1"/>
    </source>
</evidence>
<keyword evidence="3" id="KW-1185">Reference proteome</keyword>
<dbReference type="Proteomes" id="UP000807025">
    <property type="component" value="Unassembled WGS sequence"/>
</dbReference>
<gene>
    <name evidence="2" type="ORF">BDN71DRAFT_210535</name>
</gene>